<evidence type="ECO:0000256" key="2">
    <source>
        <dbReference type="ARBA" id="ARBA00022723"/>
    </source>
</evidence>
<evidence type="ECO:0000256" key="3">
    <source>
        <dbReference type="ARBA" id="ARBA00023288"/>
    </source>
</evidence>
<evidence type="ECO:0000256" key="5">
    <source>
        <dbReference type="ARBA" id="ARBA00024045"/>
    </source>
</evidence>
<reference evidence="9" key="1">
    <citation type="submission" date="2025-08" db="UniProtKB">
        <authorList>
            <consortium name="RefSeq"/>
        </authorList>
    </citation>
    <scope>IDENTIFICATION</scope>
    <source>
        <tissue evidence="9">Young leaves</tissue>
    </source>
</reference>
<dbReference type="InterPro" id="IPR006121">
    <property type="entry name" value="HMA_dom"/>
</dbReference>
<protein>
    <submittedName>
        <fullName evidence="9">Uncharacterized protein LOC111438728</fullName>
    </submittedName>
</protein>
<dbReference type="Pfam" id="PF00403">
    <property type="entry name" value="HMA"/>
    <property type="match status" value="1"/>
</dbReference>
<comment type="similarity">
    <text evidence="5">Belongs to the HIPP family.</text>
</comment>
<evidence type="ECO:0000256" key="1">
    <source>
        <dbReference type="ARBA" id="ARBA00022481"/>
    </source>
</evidence>
<dbReference type="Gene3D" id="3.30.70.100">
    <property type="match status" value="1"/>
</dbReference>
<accession>A0A6J1EW45</accession>
<dbReference type="Proteomes" id="UP000504609">
    <property type="component" value="Unplaced"/>
</dbReference>
<evidence type="ECO:0000256" key="4">
    <source>
        <dbReference type="ARBA" id="ARBA00023289"/>
    </source>
</evidence>
<keyword evidence="8" id="KW-1185">Reference proteome</keyword>
<dbReference type="InterPro" id="IPR036163">
    <property type="entry name" value="HMA_dom_sf"/>
</dbReference>
<gene>
    <name evidence="9" type="primary">LOC111438728</name>
</gene>
<organism evidence="8 9">
    <name type="scientific">Cucurbita moschata</name>
    <name type="common">Winter crookneck squash</name>
    <name type="synonym">Cucurbita pepo var. moschata</name>
    <dbReference type="NCBI Taxonomy" id="3662"/>
    <lineage>
        <taxon>Eukaryota</taxon>
        <taxon>Viridiplantae</taxon>
        <taxon>Streptophyta</taxon>
        <taxon>Embryophyta</taxon>
        <taxon>Tracheophyta</taxon>
        <taxon>Spermatophyta</taxon>
        <taxon>Magnoliopsida</taxon>
        <taxon>eudicotyledons</taxon>
        <taxon>Gunneridae</taxon>
        <taxon>Pentapetalae</taxon>
        <taxon>rosids</taxon>
        <taxon>fabids</taxon>
        <taxon>Cucurbitales</taxon>
        <taxon>Cucurbitaceae</taxon>
        <taxon>Cucurbiteae</taxon>
        <taxon>Cucurbita</taxon>
    </lineage>
</organism>
<feature type="compositionally biased region" description="Polar residues" evidence="6">
    <location>
        <begin position="157"/>
        <end position="169"/>
    </location>
</feature>
<proteinExistence type="inferred from homology"/>
<evidence type="ECO:0000313" key="9">
    <source>
        <dbReference type="RefSeq" id="XP_022932346.1"/>
    </source>
</evidence>
<dbReference type="GeneID" id="111438728"/>
<evidence type="ECO:0000313" key="8">
    <source>
        <dbReference type="Proteomes" id="UP000504609"/>
    </source>
</evidence>
<dbReference type="KEGG" id="cmos:111438728"/>
<keyword evidence="1" id="KW-0488">Methylation</keyword>
<dbReference type="RefSeq" id="XP_022932346.1">
    <property type="nucleotide sequence ID" value="XM_023076578.1"/>
</dbReference>
<feature type="domain" description="HMA" evidence="7">
    <location>
        <begin position="7"/>
        <end position="70"/>
    </location>
</feature>
<feature type="region of interest" description="Disordered" evidence="6">
    <location>
        <begin position="128"/>
        <end position="169"/>
    </location>
</feature>
<keyword evidence="2" id="KW-0479">Metal-binding</keyword>
<evidence type="ECO:0000256" key="6">
    <source>
        <dbReference type="SAM" id="MobiDB-lite"/>
    </source>
</evidence>
<keyword evidence="3" id="KW-0449">Lipoprotein</keyword>
<dbReference type="GO" id="GO:0046872">
    <property type="term" value="F:metal ion binding"/>
    <property type="evidence" value="ECO:0007669"/>
    <property type="project" value="UniProtKB-KW"/>
</dbReference>
<evidence type="ECO:0000259" key="7">
    <source>
        <dbReference type="PROSITE" id="PS50846"/>
    </source>
</evidence>
<dbReference type="PROSITE" id="PS50846">
    <property type="entry name" value="HMA_2"/>
    <property type="match status" value="1"/>
</dbReference>
<dbReference type="AlphaFoldDB" id="A0A6J1EW45"/>
<keyword evidence="4" id="KW-0636">Prenylation</keyword>
<dbReference type="SUPFAM" id="SSF55008">
    <property type="entry name" value="HMA, heavy metal-associated domain"/>
    <property type="match status" value="1"/>
</dbReference>
<dbReference type="PANTHER" id="PTHR45868">
    <property type="entry name" value="HEAVY METAL-ASSOCIATED ISOPRENYLATED PLANT PROTEIN 33-RELATED"/>
    <property type="match status" value="1"/>
</dbReference>
<sequence length="169" mass="19076">MDHSIAEMSCVLSASIQCEACTAKVQEILQNIYGIYTITMDSDDGSVRICGRVNPRTFLKVIERSGKHAEVKSIRFDGEAGDRRYYPYGDDPIHHPYQNSQEQSRWFDTAYPQQPPLPPQPYPWQFMLPQPQPQPVPWPMIGPGGPPGNPAPEEPSQDNNNSQRCCTIM</sequence>
<feature type="compositionally biased region" description="Pro residues" evidence="6">
    <location>
        <begin position="130"/>
        <end position="153"/>
    </location>
</feature>
<dbReference type="PANTHER" id="PTHR45868:SF53">
    <property type="entry name" value="HYDROXYPROLINE-RICH GLYCOPROTEIN FAMILY PROTEIN"/>
    <property type="match status" value="1"/>
</dbReference>
<name>A0A6J1EW45_CUCMO</name>